<evidence type="ECO:0000256" key="3">
    <source>
        <dbReference type="ARBA" id="ARBA00022475"/>
    </source>
</evidence>
<protein>
    <recommendedName>
        <fullName evidence="9">TRAP transporter small permease protein</fullName>
    </recommendedName>
</protein>
<evidence type="ECO:0000313" key="12">
    <source>
        <dbReference type="Proteomes" id="UP000076335"/>
    </source>
</evidence>
<feature type="transmembrane region" description="Helical" evidence="9">
    <location>
        <begin position="95"/>
        <end position="116"/>
    </location>
</feature>
<keyword evidence="6 9" id="KW-1133">Transmembrane helix</keyword>
<dbReference type="GO" id="GO:0005886">
    <property type="term" value="C:plasma membrane"/>
    <property type="evidence" value="ECO:0007669"/>
    <property type="project" value="UniProtKB-SubCell"/>
</dbReference>
<accession>A0A154L176</accession>
<evidence type="ECO:0000256" key="9">
    <source>
        <dbReference type="RuleBase" id="RU369079"/>
    </source>
</evidence>
<keyword evidence="7 9" id="KW-0472">Membrane</keyword>
<comment type="similarity">
    <text evidence="8 9">Belongs to the TRAP transporter small permease family.</text>
</comment>
<keyword evidence="2 9" id="KW-0813">Transport</keyword>
<dbReference type="InterPro" id="IPR007387">
    <property type="entry name" value="TRAP_DctQ"/>
</dbReference>
<dbReference type="EMBL" id="LPVY01000022">
    <property type="protein sequence ID" value="KZB61782.1"/>
    <property type="molecule type" value="Genomic_DNA"/>
</dbReference>
<dbReference type="Pfam" id="PF04290">
    <property type="entry name" value="DctQ"/>
    <property type="match status" value="1"/>
</dbReference>
<evidence type="ECO:0000256" key="5">
    <source>
        <dbReference type="ARBA" id="ARBA00022692"/>
    </source>
</evidence>
<evidence type="ECO:0000313" key="11">
    <source>
        <dbReference type="EMBL" id="KZB61782.1"/>
    </source>
</evidence>
<evidence type="ECO:0000256" key="2">
    <source>
        <dbReference type="ARBA" id="ARBA00022448"/>
    </source>
</evidence>
<evidence type="ECO:0000256" key="6">
    <source>
        <dbReference type="ARBA" id="ARBA00022989"/>
    </source>
</evidence>
<feature type="domain" description="Tripartite ATP-independent periplasmic transporters DctQ component" evidence="10">
    <location>
        <begin position="36"/>
        <end position="159"/>
    </location>
</feature>
<feature type="transmembrane region" description="Helical" evidence="9">
    <location>
        <begin position="136"/>
        <end position="157"/>
    </location>
</feature>
<evidence type="ECO:0000256" key="1">
    <source>
        <dbReference type="ARBA" id="ARBA00004429"/>
    </source>
</evidence>
<evidence type="ECO:0000256" key="4">
    <source>
        <dbReference type="ARBA" id="ARBA00022519"/>
    </source>
</evidence>
<evidence type="ECO:0000256" key="8">
    <source>
        <dbReference type="ARBA" id="ARBA00038436"/>
    </source>
</evidence>
<feature type="transmembrane region" description="Helical" evidence="9">
    <location>
        <begin position="56"/>
        <end position="74"/>
    </location>
</feature>
<evidence type="ECO:0000256" key="7">
    <source>
        <dbReference type="ARBA" id="ARBA00023136"/>
    </source>
</evidence>
<sequence>MALRRVETTAAMISRSLNWVVERVIAVLMLALVLDVWLGVIDRYIFHWQLPWPEELARYLMIWAALLAVSAGIARREHIGIGMFILNTPMPVQRTVLFCVDLIALCAFLYLAIYGFDFAAGGMRRQAMIFGMTLALPYAAVPVASLLAAIQLLLVALRDQGRFVPIDLAEGAE</sequence>
<gene>
    <name evidence="11" type="ORF">AUP42_05905</name>
</gene>
<evidence type="ECO:0000259" key="10">
    <source>
        <dbReference type="Pfam" id="PF04290"/>
    </source>
</evidence>
<dbReference type="PANTHER" id="PTHR35011">
    <property type="entry name" value="2,3-DIKETO-L-GULONATE TRAP TRANSPORTER SMALL PERMEASE PROTEIN YIAM"/>
    <property type="match status" value="1"/>
</dbReference>
<comment type="subunit">
    <text evidence="9">The complex comprises the extracytoplasmic solute receptor protein and the two transmembrane proteins.</text>
</comment>
<keyword evidence="3" id="KW-1003">Cell membrane</keyword>
<reference evidence="11 12" key="1">
    <citation type="submission" date="2015-12" db="EMBL/GenBank/DDBJ databases">
        <title>Genome sequence of Thalassospira lucentensis MCCC 1A02072.</title>
        <authorList>
            <person name="Lu L."/>
            <person name="Lai Q."/>
            <person name="Shao Z."/>
            <person name="Qian P."/>
        </authorList>
    </citation>
    <scope>NUCLEOTIDE SEQUENCE [LARGE SCALE GENOMIC DNA]</scope>
    <source>
        <strain evidence="11 12">MCCC 1A02072</strain>
    </source>
</reference>
<dbReference type="InterPro" id="IPR055348">
    <property type="entry name" value="DctQ"/>
</dbReference>
<dbReference type="OrthoDB" id="4964541at2"/>
<dbReference type="PANTHER" id="PTHR35011:SF2">
    <property type="entry name" value="2,3-DIKETO-L-GULONATE TRAP TRANSPORTER SMALL PERMEASE PROTEIN YIAM"/>
    <property type="match status" value="1"/>
</dbReference>
<comment type="caution">
    <text evidence="11">The sequence shown here is derived from an EMBL/GenBank/DDBJ whole genome shotgun (WGS) entry which is preliminary data.</text>
</comment>
<comment type="subcellular location">
    <subcellularLocation>
        <location evidence="1 9">Cell inner membrane</location>
        <topology evidence="1 9">Multi-pass membrane protein</topology>
    </subcellularLocation>
</comment>
<keyword evidence="4 9" id="KW-0997">Cell inner membrane</keyword>
<dbReference type="GO" id="GO:0022857">
    <property type="term" value="F:transmembrane transporter activity"/>
    <property type="evidence" value="ECO:0007669"/>
    <property type="project" value="UniProtKB-UniRule"/>
</dbReference>
<name>A0A154L176_9PROT</name>
<dbReference type="RefSeq" id="WP_062953090.1">
    <property type="nucleotide sequence ID" value="NZ_LPVY01000022.1"/>
</dbReference>
<organism evidence="11 12">
    <name type="scientific">Thalassospira lucentensis</name>
    <dbReference type="NCBI Taxonomy" id="168935"/>
    <lineage>
        <taxon>Bacteria</taxon>
        <taxon>Pseudomonadati</taxon>
        <taxon>Pseudomonadota</taxon>
        <taxon>Alphaproteobacteria</taxon>
        <taxon>Rhodospirillales</taxon>
        <taxon>Thalassospiraceae</taxon>
        <taxon>Thalassospira</taxon>
    </lineage>
</organism>
<comment type="function">
    <text evidence="9">Part of the tripartite ATP-independent periplasmic (TRAP) transport system.</text>
</comment>
<proteinExistence type="inferred from homology"/>
<feature type="transmembrane region" description="Helical" evidence="9">
    <location>
        <begin position="20"/>
        <end position="41"/>
    </location>
</feature>
<keyword evidence="5 9" id="KW-0812">Transmembrane</keyword>
<dbReference type="GO" id="GO:0015740">
    <property type="term" value="P:C4-dicarboxylate transport"/>
    <property type="evidence" value="ECO:0007669"/>
    <property type="project" value="TreeGrafter"/>
</dbReference>
<dbReference type="Proteomes" id="UP000076335">
    <property type="component" value="Unassembled WGS sequence"/>
</dbReference>
<dbReference type="AlphaFoldDB" id="A0A154L176"/>